<organism evidence="11 12">
    <name type="scientific">Neophocaena asiaeorientalis asiaeorientalis</name>
    <name type="common">Yangtze finless porpoise</name>
    <name type="synonym">Neophocaena phocaenoides subsp. asiaeorientalis</name>
    <dbReference type="NCBI Taxonomy" id="1706337"/>
    <lineage>
        <taxon>Eukaryota</taxon>
        <taxon>Metazoa</taxon>
        <taxon>Chordata</taxon>
        <taxon>Craniata</taxon>
        <taxon>Vertebrata</taxon>
        <taxon>Euteleostomi</taxon>
        <taxon>Mammalia</taxon>
        <taxon>Eutheria</taxon>
        <taxon>Laurasiatheria</taxon>
        <taxon>Artiodactyla</taxon>
        <taxon>Whippomorpha</taxon>
        <taxon>Cetacea</taxon>
        <taxon>Odontoceti</taxon>
        <taxon>Phocoenidae</taxon>
        <taxon>Neophocaena</taxon>
    </lineage>
</organism>
<sequence length="189" mass="21426">MGTRKGVMMKSFYLVVTILALTLPFLSAEGQNQEQSTRCENDERLFKEKTVKYIPIHYVLSRYPSYGLNYYQHRPAVLINNQFMPYPYYAKPVAVRPHAQIPQWQFLPNIYPSTVAHHPHPRPSFLAIPPKKTQDKTVIPIISTIATVEPTLIPTTEPIVNTVVTPEASSEFIMSTPETTTVQVTSPVV</sequence>
<dbReference type="CTD" id="1448"/>
<evidence type="ECO:0000256" key="2">
    <source>
        <dbReference type="ARBA" id="ARBA00004613"/>
    </source>
</evidence>
<comment type="similarity">
    <text evidence="3 9">Belongs to the kappa-casein family.</text>
</comment>
<evidence type="ECO:0000256" key="4">
    <source>
        <dbReference type="ARBA" id="ARBA00017238"/>
    </source>
</evidence>
<dbReference type="Pfam" id="PF00997">
    <property type="entry name" value="Casein_kappa"/>
    <property type="match status" value="1"/>
</dbReference>
<dbReference type="STRING" id="1706337.A0A341B5D3"/>
<dbReference type="Proteomes" id="UP000252040">
    <property type="component" value="Unplaced"/>
</dbReference>
<accession>A0A341B5D3</accession>
<gene>
    <name evidence="12" type="primary">CSN3</name>
</gene>
<evidence type="ECO:0000256" key="3">
    <source>
        <dbReference type="ARBA" id="ARBA00005332"/>
    </source>
</evidence>
<keyword evidence="5 9" id="KW-0964">Secreted</keyword>
<comment type="function">
    <text evidence="1 9">Kappa-casein stabilizes micelle formation, preventing casein precipitation in milk.</text>
</comment>
<dbReference type="InParanoid" id="A0A341B5D3"/>
<dbReference type="KEGG" id="nasi:112397416"/>
<dbReference type="PIRSF" id="PIRSF002374">
    <property type="entry name" value="Casein_kappa"/>
    <property type="match status" value="1"/>
</dbReference>
<dbReference type="GO" id="GO:0050821">
    <property type="term" value="P:protein stabilization"/>
    <property type="evidence" value="ECO:0007669"/>
    <property type="project" value="TreeGrafter"/>
</dbReference>
<keyword evidence="8" id="KW-0325">Glycoprotein</keyword>
<dbReference type="FunCoup" id="A0A341B5D3">
    <property type="interactions" value="18"/>
</dbReference>
<evidence type="ECO:0000256" key="7">
    <source>
        <dbReference type="ARBA" id="ARBA00022743"/>
    </source>
</evidence>
<comment type="subcellular location">
    <subcellularLocation>
        <location evidence="2 9">Secreted</location>
    </subcellularLocation>
</comment>
<feature type="chain" id="PRO_5016353207" description="Kappa-casein" evidence="10">
    <location>
        <begin position="29"/>
        <end position="189"/>
    </location>
</feature>
<dbReference type="InterPro" id="IPR000117">
    <property type="entry name" value="Casein_kappa"/>
</dbReference>
<protein>
    <recommendedName>
        <fullName evidence="4 9">Kappa-casein</fullName>
    </recommendedName>
</protein>
<evidence type="ECO:0000256" key="8">
    <source>
        <dbReference type="ARBA" id="ARBA00023180"/>
    </source>
</evidence>
<keyword evidence="7 9" id="KW-0494">Milk protein</keyword>
<dbReference type="GO" id="GO:0007595">
    <property type="term" value="P:lactation"/>
    <property type="evidence" value="ECO:0007669"/>
    <property type="project" value="TreeGrafter"/>
</dbReference>
<feature type="signal peptide" evidence="10">
    <location>
        <begin position="1"/>
        <end position="28"/>
    </location>
</feature>
<evidence type="ECO:0000256" key="6">
    <source>
        <dbReference type="ARBA" id="ARBA00022553"/>
    </source>
</evidence>
<dbReference type="PANTHER" id="PTHR11470:SF2">
    <property type="entry name" value="KAPPA-CASEIN"/>
    <property type="match status" value="1"/>
</dbReference>
<proteinExistence type="inferred from homology"/>
<keyword evidence="6" id="KW-0597">Phosphoprotein</keyword>
<dbReference type="GeneID" id="112397416"/>
<evidence type="ECO:0000256" key="10">
    <source>
        <dbReference type="SAM" id="SignalP"/>
    </source>
</evidence>
<evidence type="ECO:0000256" key="9">
    <source>
        <dbReference type="PIRNR" id="PIRNR002374"/>
    </source>
</evidence>
<keyword evidence="11" id="KW-1185">Reference proteome</keyword>
<dbReference type="RefSeq" id="XP_024597379.1">
    <property type="nucleotide sequence ID" value="XM_024741611.1"/>
</dbReference>
<evidence type="ECO:0000256" key="5">
    <source>
        <dbReference type="ARBA" id="ARBA00022525"/>
    </source>
</evidence>
<name>A0A341B5D3_NEOAA</name>
<evidence type="ECO:0000313" key="11">
    <source>
        <dbReference type="Proteomes" id="UP000252040"/>
    </source>
</evidence>
<keyword evidence="10" id="KW-0732">Signal</keyword>
<dbReference type="AlphaFoldDB" id="A0A341B5D3"/>
<reference evidence="12" key="1">
    <citation type="submission" date="2025-08" db="UniProtKB">
        <authorList>
            <consortium name="RefSeq"/>
        </authorList>
    </citation>
    <scope>IDENTIFICATION</scope>
    <source>
        <tissue evidence="12">Meat</tissue>
    </source>
</reference>
<dbReference type="PANTHER" id="PTHR11470">
    <property type="entry name" value="KAPPA CASEIN"/>
    <property type="match status" value="1"/>
</dbReference>
<dbReference type="GO" id="GO:0005615">
    <property type="term" value="C:extracellular space"/>
    <property type="evidence" value="ECO:0007669"/>
    <property type="project" value="TreeGrafter"/>
</dbReference>
<evidence type="ECO:0000256" key="1">
    <source>
        <dbReference type="ARBA" id="ARBA00003829"/>
    </source>
</evidence>
<evidence type="ECO:0000313" key="12">
    <source>
        <dbReference type="RefSeq" id="XP_024597379.1"/>
    </source>
</evidence>